<reference evidence="7" key="1">
    <citation type="journal article" date="2021" name="PeerJ">
        <title>Extensive microbial diversity within the chicken gut microbiome revealed by metagenomics and culture.</title>
        <authorList>
            <person name="Gilroy R."/>
            <person name="Ravi A."/>
            <person name="Getino M."/>
            <person name="Pursley I."/>
            <person name="Horton D.L."/>
            <person name="Alikhan N.F."/>
            <person name="Baker D."/>
            <person name="Gharbi K."/>
            <person name="Hall N."/>
            <person name="Watson M."/>
            <person name="Adriaenssens E.M."/>
            <person name="Foster-Nyarko E."/>
            <person name="Jarju S."/>
            <person name="Secka A."/>
            <person name="Antonio M."/>
            <person name="Oren A."/>
            <person name="Chaudhuri R.R."/>
            <person name="La Ragione R."/>
            <person name="Hildebrand F."/>
            <person name="Pallen M.J."/>
        </authorList>
    </citation>
    <scope>NUCLEOTIDE SEQUENCE</scope>
    <source>
        <strain evidence="7">ChiHjej12B11-16260</strain>
    </source>
</reference>
<proteinExistence type="inferred from homology"/>
<evidence type="ECO:0000256" key="2">
    <source>
        <dbReference type="ARBA" id="ARBA00009695"/>
    </source>
</evidence>
<dbReference type="PANTHER" id="PTHR33602">
    <property type="entry name" value="REGULATORY PROTEIN RECX FAMILY PROTEIN"/>
    <property type="match status" value="1"/>
</dbReference>
<accession>A0A9D1VPS6</accession>
<reference evidence="7" key="2">
    <citation type="submission" date="2021-04" db="EMBL/GenBank/DDBJ databases">
        <authorList>
            <person name="Gilroy R."/>
        </authorList>
    </citation>
    <scope>NUCLEOTIDE SEQUENCE</scope>
    <source>
        <strain evidence="7">ChiHjej12B11-16260</strain>
    </source>
</reference>
<dbReference type="GO" id="GO:0005737">
    <property type="term" value="C:cytoplasm"/>
    <property type="evidence" value="ECO:0007669"/>
    <property type="project" value="UniProtKB-SubCell"/>
</dbReference>
<dbReference type="Pfam" id="PF02631">
    <property type="entry name" value="RecX_HTH2"/>
    <property type="match status" value="1"/>
</dbReference>
<comment type="similarity">
    <text evidence="2">Belongs to the RecX family.</text>
</comment>
<feature type="domain" description="RecX second three-helical" evidence="5">
    <location>
        <begin position="56"/>
        <end position="95"/>
    </location>
</feature>
<dbReference type="InterPro" id="IPR003783">
    <property type="entry name" value="Regulatory_RecX"/>
</dbReference>
<dbReference type="PANTHER" id="PTHR33602:SF1">
    <property type="entry name" value="REGULATORY PROTEIN RECX FAMILY PROTEIN"/>
    <property type="match status" value="1"/>
</dbReference>
<sequence length="163" mass="19016">MPDTITRDEAFRKLAARCSAKECCVAEVREKLHNWNIPRKEEDSIVEQLLKENYIDEARYCRAYAQDQFRFSGWGRIKIGYTLRQKQIDPLTVSQSMKVIDETEYVETLLRILKSKYRGLKSVDPSLQGEKLMRFAVSRGFEIELIKKCLRELSVECTVGSEI</sequence>
<evidence type="ECO:0000259" key="6">
    <source>
        <dbReference type="Pfam" id="PF21981"/>
    </source>
</evidence>
<evidence type="ECO:0000256" key="1">
    <source>
        <dbReference type="ARBA" id="ARBA00004496"/>
    </source>
</evidence>
<comment type="subcellular location">
    <subcellularLocation>
        <location evidence="1">Cytoplasm</location>
    </subcellularLocation>
</comment>
<evidence type="ECO:0000256" key="3">
    <source>
        <dbReference type="ARBA" id="ARBA00018111"/>
    </source>
</evidence>
<keyword evidence="4" id="KW-0963">Cytoplasm</keyword>
<organism evidence="7 8">
    <name type="scientific">Candidatus Barnesiella excrementipullorum</name>
    <dbReference type="NCBI Taxonomy" id="2838479"/>
    <lineage>
        <taxon>Bacteria</taxon>
        <taxon>Pseudomonadati</taxon>
        <taxon>Bacteroidota</taxon>
        <taxon>Bacteroidia</taxon>
        <taxon>Bacteroidales</taxon>
        <taxon>Barnesiellaceae</taxon>
        <taxon>Barnesiella</taxon>
    </lineage>
</organism>
<dbReference type="Proteomes" id="UP000824246">
    <property type="component" value="Unassembled WGS sequence"/>
</dbReference>
<dbReference type="InterPro" id="IPR036388">
    <property type="entry name" value="WH-like_DNA-bd_sf"/>
</dbReference>
<gene>
    <name evidence="7" type="ORF">H9982_01070</name>
</gene>
<dbReference type="InterPro" id="IPR053924">
    <property type="entry name" value="RecX_HTH_2nd"/>
</dbReference>
<dbReference type="Gene3D" id="1.10.10.10">
    <property type="entry name" value="Winged helix-like DNA-binding domain superfamily/Winged helix DNA-binding domain"/>
    <property type="match status" value="1"/>
</dbReference>
<dbReference type="EMBL" id="DXFB01000026">
    <property type="protein sequence ID" value="HIX44789.1"/>
    <property type="molecule type" value="Genomic_DNA"/>
</dbReference>
<evidence type="ECO:0000313" key="8">
    <source>
        <dbReference type="Proteomes" id="UP000824246"/>
    </source>
</evidence>
<protein>
    <recommendedName>
        <fullName evidence="3">Regulatory protein RecX</fullName>
    </recommendedName>
</protein>
<evidence type="ECO:0000259" key="5">
    <source>
        <dbReference type="Pfam" id="PF02631"/>
    </source>
</evidence>
<dbReference type="Pfam" id="PF21981">
    <property type="entry name" value="RecX_HTH3"/>
    <property type="match status" value="1"/>
</dbReference>
<comment type="caution">
    <text evidence="7">The sequence shown here is derived from an EMBL/GenBank/DDBJ whole genome shotgun (WGS) entry which is preliminary data.</text>
</comment>
<evidence type="ECO:0000256" key="4">
    <source>
        <dbReference type="ARBA" id="ARBA00022490"/>
    </source>
</evidence>
<evidence type="ECO:0000313" key="7">
    <source>
        <dbReference type="EMBL" id="HIX44789.1"/>
    </source>
</evidence>
<dbReference type="InterPro" id="IPR053925">
    <property type="entry name" value="RecX_HTH_3rd"/>
</dbReference>
<dbReference type="GO" id="GO:0006282">
    <property type="term" value="P:regulation of DNA repair"/>
    <property type="evidence" value="ECO:0007669"/>
    <property type="project" value="InterPro"/>
</dbReference>
<name>A0A9D1VPS6_9BACT</name>
<dbReference type="AlphaFoldDB" id="A0A9D1VPS6"/>
<feature type="domain" description="RecX third three-helical" evidence="6">
    <location>
        <begin position="104"/>
        <end position="150"/>
    </location>
</feature>